<dbReference type="EMBL" id="LOBU02000039">
    <property type="protein sequence ID" value="OKA03176.1"/>
    <property type="molecule type" value="Genomic_DNA"/>
</dbReference>
<dbReference type="EMBL" id="LQCI01000024">
    <property type="protein sequence ID" value="KZB83172.1"/>
    <property type="molecule type" value="Genomic_DNA"/>
</dbReference>
<accession>A0A154MFD4</accession>
<dbReference type="RefSeq" id="WP_061988477.1">
    <property type="nucleotide sequence ID" value="NZ_FOPQ01000022.1"/>
</dbReference>
<name>A0A154MFD4_9PSEU</name>
<dbReference type="Proteomes" id="UP000076321">
    <property type="component" value="Unassembled WGS sequence"/>
</dbReference>
<gene>
    <name evidence="2" type="ORF">ATP06_0237230</name>
    <name evidence="1" type="ORF">AVL48_36770</name>
</gene>
<organism evidence="1 3">
    <name type="scientific">Amycolatopsis regifaucium</name>
    <dbReference type="NCBI Taxonomy" id="546365"/>
    <lineage>
        <taxon>Bacteria</taxon>
        <taxon>Bacillati</taxon>
        <taxon>Actinomycetota</taxon>
        <taxon>Actinomycetes</taxon>
        <taxon>Pseudonocardiales</taxon>
        <taxon>Pseudonocardiaceae</taxon>
        <taxon>Amycolatopsis</taxon>
    </lineage>
</organism>
<evidence type="ECO:0000313" key="1">
    <source>
        <dbReference type="EMBL" id="KZB83172.1"/>
    </source>
</evidence>
<evidence type="ECO:0000313" key="4">
    <source>
        <dbReference type="Proteomes" id="UP000186883"/>
    </source>
</evidence>
<protein>
    <submittedName>
        <fullName evidence="1">Uncharacterized protein</fullName>
    </submittedName>
</protein>
<evidence type="ECO:0000313" key="2">
    <source>
        <dbReference type="EMBL" id="OKA03176.1"/>
    </source>
</evidence>
<dbReference type="Proteomes" id="UP000186883">
    <property type="component" value="Unassembled WGS sequence"/>
</dbReference>
<dbReference type="OrthoDB" id="3428371at2"/>
<sequence length="71" mass="7785">MSEDGYLPNELLGRLVGSRLSSVNFVYDYVQLHFDRPGGDQPILTCDAMPTVTVANGTYAGRRCRSLVPGH</sequence>
<evidence type="ECO:0000313" key="3">
    <source>
        <dbReference type="Proteomes" id="UP000076321"/>
    </source>
</evidence>
<proteinExistence type="predicted"/>
<dbReference type="AlphaFoldDB" id="A0A154MFD4"/>
<comment type="caution">
    <text evidence="1">The sequence shown here is derived from an EMBL/GenBank/DDBJ whole genome shotgun (WGS) entry which is preliminary data.</text>
</comment>
<reference evidence="1 3" key="1">
    <citation type="submission" date="2015-12" db="EMBL/GenBank/DDBJ databases">
        <title>Amycolatopsis regifaucium genome sequencing and assembly.</title>
        <authorList>
            <person name="Mayilraj S."/>
        </authorList>
    </citation>
    <scope>NUCLEOTIDE SEQUENCE [LARGE SCALE GENOMIC DNA]</scope>
    <source>
        <strain evidence="1 3">GY080</strain>
    </source>
</reference>
<reference evidence="2 4" key="2">
    <citation type="submission" date="2016-11" db="EMBL/GenBank/DDBJ databases">
        <title>Genome sequencing of Amycolatopsis regifaucium.</title>
        <authorList>
            <person name="Mayilraj S."/>
            <person name="Kaur N."/>
        </authorList>
    </citation>
    <scope>NUCLEOTIDE SEQUENCE [LARGE SCALE GENOMIC DNA]</scope>
    <source>
        <strain evidence="2 4">GY080</strain>
    </source>
</reference>
<keyword evidence="4" id="KW-1185">Reference proteome</keyword>